<dbReference type="GO" id="GO:0005085">
    <property type="term" value="F:guanyl-nucleotide exchange factor activity"/>
    <property type="evidence" value="ECO:0007669"/>
    <property type="project" value="TreeGrafter"/>
</dbReference>
<feature type="repeat" description="RCC1" evidence="1">
    <location>
        <begin position="109"/>
        <end position="162"/>
    </location>
</feature>
<dbReference type="GeneID" id="8863363"/>
<protein>
    <submittedName>
        <fullName evidence="2">Predicted protein</fullName>
    </submittedName>
</protein>
<dbReference type="InterPro" id="IPR051553">
    <property type="entry name" value="Ran_GTPase-activating"/>
</dbReference>
<keyword evidence="3" id="KW-1185">Reference proteome</keyword>
<gene>
    <name evidence="2" type="ORF">NAEGRDRAFT_74379</name>
</gene>
<dbReference type="KEGG" id="ngr:NAEGRDRAFT_74379"/>
<accession>D2VZ69</accession>
<dbReference type="InParanoid" id="D2VZ69"/>
<dbReference type="Pfam" id="PF00415">
    <property type="entry name" value="RCC1"/>
    <property type="match status" value="1"/>
</dbReference>
<organism evidence="3">
    <name type="scientific">Naegleria gruberi</name>
    <name type="common">Amoeba</name>
    <dbReference type="NCBI Taxonomy" id="5762"/>
    <lineage>
        <taxon>Eukaryota</taxon>
        <taxon>Discoba</taxon>
        <taxon>Heterolobosea</taxon>
        <taxon>Tetramitia</taxon>
        <taxon>Eutetramitia</taxon>
        <taxon>Vahlkampfiidae</taxon>
        <taxon>Naegleria</taxon>
    </lineage>
</organism>
<dbReference type="OMA" id="YYHSAVL"/>
<dbReference type="STRING" id="5762.D2VZ69"/>
<dbReference type="Gene3D" id="2.130.10.30">
    <property type="entry name" value="Regulator of chromosome condensation 1/beta-lactamase-inhibitor protein II"/>
    <property type="match status" value="2"/>
</dbReference>
<dbReference type="Pfam" id="PF13540">
    <property type="entry name" value="RCC1_2"/>
    <property type="match status" value="2"/>
</dbReference>
<dbReference type="eggNOG" id="KOG0941">
    <property type="taxonomic scope" value="Eukaryota"/>
</dbReference>
<dbReference type="InterPro" id="IPR000408">
    <property type="entry name" value="Reg_chr_condens"/>
</dbReference>
<dbReference type="InterPro" id="IPR009091">
    <property type="entry name" value="RCC1/BLIP-II"/>
</dbReference>
<evidence type="ECO:0000313" key="3">
    <source>
        <dbReference type="Proteomes" id="UP000006671"/>
    </source>
</evidence>
<dbReference type="PANTHER" id="PTHR45982">
    <property type="entry name" value="REGULATOR OF CHROMOSOME CONDENSATION"/>
    <property type="match status" value="1"/>
</dbReference>
<dbReference type="SUPFAM" id="SSF50985">
    <property type="entry name" value="RCC1/BLIP-II"/>
    <property type="match status" value="2"/>
</dbReference>
<evidence type="ECO:0000313" key="2">
    <source>
        <dbReference type="EMBL" id="EFC37889.1"/>
    </source>
</evidence>
<name>D2VZ69_NAEGR</name>
<evidence type="ECO:0000256" key="1">
    <source>
        <dbReference type="PROSITE-ProRule" id="PRU00235"/>
    </source>
</evidence>
<dbReference type="Proteomes" id="UP000006671">
    <property type="component" value="Unassembled WGS sequence"/>
</dbReference>
<dbReference type="OrthoDB" id="8068875at2759"/>
<dbReference type="EMBL" id="GG738913">
    <property type="protein sequence ID" value="EFC37889.1"/>
    <property type="molecule type" value="Genomic_DNA"/>
</dbReference>
<dbReference type="AlphaFoldDB" id="D2VZ69"/>
<dbReference type="GO" id="GO:0005737">
    <property type="term" value="C:cytoplasm"/>
    <property type="evidence" value="ECO:0007669"/>
    <property type="project" value="TreeGrafter"/>
</dbReference>
<dbReference type="PROSITE" id="PS50012">
    <property type="entry name" value="RCC1_3"/>
    <property type="match status" value="1"/>
</dbReference>
<reference evidence="2 3" key="1">
    <citation type="journal article" date="2010" name="Cell">
        <title>The genome of Naegleria gruberi illuminates early eukaryotic versatility.</title>
        <authorList>
            <person name="Fritz-Laylin L.K."/>
            <person name="Prochnik S.E."/>
            <person name="Ginger M.L."/>
            <person name="Dacks J.B."/>
            <person name="Carpenter M.L."/>
            <person name="Field M.C."/>
            <person name="Kuo A."/>
            <person name="Paredez A."/>
            <person name="Chapman J."/>
            <person name="Pham J."/>
            <person name="Shu S."/>
            <person name="Neupane R."/>
            <person name="Cipriano M."/>
            <person name="Mancuso J."/>
            <person name="Tu H."/>
            <person name="Salamov A."/>
            <person name="Lindquist E."/>
            <person name="Shapiro H."/>
            <person name="Lucas S."/>
            <person name="Grigoriev I.V."/>
            <person name="Cande W.Z."/>
            <person name="Fulton C."/>
            <person name="Rokhsar D.S."/>
            <person name="Dawson S.C."/>
        </authorList>
    </citation>
    <scope>NUCLEOTIDE SEQUENCE [LARGE SCALE GENOMIC DNA]</scope>
    <source>
        <strain evidence="2 3">NEG-M</strain>
    </source>
</reference>
<dbReference type="PANTHER" id="PTHR45982:SF10">
    <property type="entry name" value="RETINITIS PIGMENTOSA GTPASE REGULATOR"/>
    <property type="match status" value="1"/>
</dbReference>
<dbReference type="VEuPathDB" id="AmoebaDB:NAEGRDRAFT_74379"/>
<proteinExistence type="predicted"/>
<sequence>MEANVFAAGMTDNYEYPAVKNPGAFVPLEPSLFGYERIKHAACGYRTSFFLTESDQLYCCGQNSSGELGNGTSVDYEPLSKNRTLIPHYGTIETILGGDTFTFFIMKDGTFWRCGSNNDGQLGAGSKSKLLVPEPVNPTPWGAHRVMKIAFGYYHSAVLVNNTVYISGKLSGSDTTHAYTKIADADQKMIGEIVDVSCGVFNTMVVNRRGHLYSIGQSVENASTSAWTRMNIDAPVSKIFCGSLSGIAITSQDEVYCWGDNGSGETGIPSSRVSNWTMNHDLCYKEITNVGIHTYQTIILTRSGQVLICGNNSNNQLGAVMETSQGVKRSTQLEELCRKFSNKTAFVTGGFQHMIVYFADGAMSKGKTYMIAMLRQASQSSELSDISFDFLNTL</sequence>
<dbReference type="RefSeq" id="XP_002670633.1">
    <property type="nucleotide sequence ID" value="XM_002670587.1"/>
</dbReference>